<protein>
    <submittedName>
        <fullName evidence="1">Uncharacterized protein</fullName>
    </submittedName>
</protein>
<sequence length="36" mass="4264">MPRFIENQDGTITDTATSLTWQKKDSRQLTGRWMHL</sequence>
<feature type="non-terminal residue" evidence="1">
    <location>
        <position position="36"/>
    </location>
</feature>
<accession>A0A382XVR8</accession>
<reference evidence="1" key="1">
    <citation type="submission" date="2018-05" db="EMBL/GenBank/DDBJ databases">
        <authorList>
            <person name="Lanie J.A."/>
            <person name="Ng W.-L."/>
            <person name="Kazmierczak K.M."/>
            <person name="Andrzejewski T.M."/>
            <person name="Davidsen T.M."/>
            <person name="Wayne K.J."/>
            <person name="Tettelin H."/>
            <person name="Glass J.I."/>
            <person name="Rusch D."/>
            <person name="Podicherti R."/>
            <person name="Tsui H.-C.T."/>
            <person name="Winkler M.E."/>
        </authorList>
    </citation>
    <scope>NUCLEOTIDE SEQUENCE</scope>
</reference>
<name>A0A382XVR8_9ZZZZ</name>
<organism evidence="1">
    <name type="scientific">marine metagenome</name>
    <dbReference type="NCBI Taxonomy" id="408172"/>
    <lineage>
        <taxon>unclassified sequences</taxon>
        <taxon>metagenomes</taxon>
        <taxon>ecological metagenomes</taxon>
    </lineage>
</organism>
<evidence type="ECO:0000313" key="1">
    <source>
        <dbReference type="EMBL" id="SVD75136.1"/>
    </source>
</evidence>
<feature type="non-terminal residue" evidence="1">
    <location>
        <position position="1"/>
    </location>
</feature>
<dbReference type="AlphaFoldDB" id="A0A382XVR8"/>
<gene>
    <name evidence="1" type="ORF">METZ01_LOCUS427990</name>
</gene>
<proteinExistence type="predicted"/>
<dbReference type="EMBL" id="UINC01170877">
    <property type="protein sequence ID" value="SVD75136.1"/>
    <property type="molecule type" value="Genomic_DNA"/>
</dbReference>